<evidence type="ECO:0000313" key="2">
    <source>
        <dbReference type="EMBL" id="JAD20469.1"/>
    </source>
</evidence>
<accession>A0A0A8Y3Q2</accession>
<organism evidence="2">
    <name type="scientific">Arundo donax</name>
    <name type="common">Giant reed</name>
    <name type="synonym">Donax arundinaceus</name>
    <dbReference type="NCBI Taxonomy" id="35708"/>
    <lineage>
        <taxon>Eukaryota</taxon>
        <taxon>Viridiplantae</taxon>
        <taxon>Streptophyta</taxon>
        <taxon>Embryophyta</taxon>
        <taxon>Tracheophyta</taxon>
        <taxon>Spermatophyta</taxon>
        <taxon>Magnoliopsida</taxon>
        <taxon>Liliopsida</taxon>
        <taxon>Poales</taxon>
        <taxon>Poaceae</taxon>
        <taxon>PACMAD clade</taxon>
        <taxon>Arundinoideae</taxon>
        <taxon>Arundineae</taxon>
        <taxon>Arundo</taxon>
    </lineage>
</organism>
<dbReference type="AlphaFoldDB" id="A0A0A8Y3Q2"/>
<dbReference type="EMBL" id="GBRH01277426">
    <property type="protein sequence ID" value="JAD20469.1"/>
    <property type="molecule type" value="Transcribed_RNA"/>
</dbReference>
<protein>
    <submittedName>
        <fullName evidence="2">Uncharacterized protein</fullName>
    </submittedName>
</protein>
<reference evidence="2" key="2">
    <citation type="journal article" date="2015" name="Data Brief">
        <title>Shoot transcriptome of the giant reed, Arundo donax.</title>
        <authorList>
            <person name="Barrero R.A."/>
            <person name="Guerrero F.D."/>
            <person name="Moolhuijzen P."/>
            <person name="Goolsby J.A."/>
            <person name="Tidwell J."/>
            <person name="Bellgard S.E."/>
            <person name="Bellgard M.I."/>
        </authorList>
    </citation>
    <scope>NUCLEOTIDE SEQUENCE</scope>
    <source>
        <tissue evidence="2">Shoot tissue taken approximately 20 cm above the soil surface</tissue>
    </source>
</reference>
<reference evidence="2" key="1">
    <citation type="submission" date="2014-09" db="EMBL/GenBank/DDBJ databases">
        <authorList>
            <person name="Magalhaes I.L.F."/>
            <person name="Oliveira U."/>
            <person name="Santos F.R."/>
            <person name="Vidigal T.H.D.A."/>
            <person name="Brescovit A.D."/>
            <person name="Santos A.J."/>
        </authorList>
    </citation>
    <scope>NUCLEOTIDE SEQUENCE</scope>
    <source>
        <tissue evidence="2">Shoot tissue taken approximately 20 cm above the soil surface</tissue>
    </source>
</reference>
<name>A0A0A8Y3Q2_ARUDO</name>
<feature type="compositionally biased region" description="Basic and acidic residues" evidence="1">
    <location>
        <begin position="26"/>
        <end position="46"/>
    </location>
</feature>
<evidence type="ECO:0000256" key="1">
    <source>
        <dbReference type="SAM" id="MobiDB-lite"/>
    </source>
</evidence>
<feature type="region of interest" description="Disordered" evidence="1">
    <location>
        <begin position="22"/>
        <end position="46"/>
    </location>
</feature>
<proteinExistence type="predicted"/>
<sequence length="46" mass="5119">MLLVIQGTGSSKVLEGAKLDVTPSTHELKTDARAPHPEHYDYRLNE</sequence>